<organism evidence="3 4">
    <name type="scientific">Micavibrio aeruginosavorus</name>
    <dbReference type="NCBI Taxonomy" id="349221"/>
    <lineage>
        <taxon>Bacteria</taxon>
        <taxon>Pseudomonadati</taxon>
        <taxon>Bdellovibrionota</taxon>
        <taxon>Bdellovibrionia</taxon>
        <taxon>Bdellovibrionales</taxon>
        <taxon>Pseudobdellovibrionaceae</taxon>
        <taxon>Micavibrio</taxon>
    </lineage>
</organism>
<evidence type="ECO:0000313" key="4">
    <source>
        <dbReference type="Proteomes" id="UP000595362"/>
    </source>
</evidence>
<dbReference type="AlphaFoldDB" id="A0A7T5UGV4"/>
<dbReference type="GO" id="GO:0005886">
    <property type="term" value="C:plasma membrane"/>
    <property type="evidence" value="ECO:0007669"/>
    <property type="project" value="TreeGrafter"/>
</dbReference>
<evidence type="ECO:0000256" key="1">
    <source>
        <dbReference type="ARBA" id="ARBA00022603"/>
    </source>
</evidence>
<dbReference type="PANTHER" id="PTHR40048:SF1">
    <property type="entry name" value="RHAMNOSYL O-METHYLTRANSFERASE"/>
    <property type="match status" value="1"/>
</dbReference>
<accession>A0A7T5UGV4</accession>
<dbReference type="CDD" id="cd02440">
    <property type="entry name" value="AdoMet_MTases"/>
    <property type="match status" value="1"/>
</dbReference>
<dbReference type="GO" id="GO:0032259">
    <property type="term" value="P:methylation"/>
    <property type="evidence" value="ECO:0007669"/>
    <property type="project" value="UniProtKB-KW"/>
</dbReference>
<sequence>MKQTIKKMIPAPILHHALRQRDRIKLHATTHRDFPHQNLKAGITSDLLTLTFNNPDIARVWEEANKKISEIFGSTTALGGVNPGDRRALYYLVSLLKPENLLEVGTHIGASTIFLAEALSHVSPTARMTTVDILDVNDQQGPWKKRGLAMPPRGYLQRLGLADRVAFCAMSSANYLQTSSERFDLIFLDGDHAANTVYNEISWALRLLNKDGVILLHDFYPGTKPLFHDKGIIPGPFMAVDRIMLENPHINALPLGRLPWETKQGTQATSLALLTRQI</sequence>
<protein>
    <submittedName>
        <fullName evidence="3">Class I SAM-dependent methyltransferase</fullName>
    </submittedName>
</protein>
<dbReference type="PANTHER" id="PTHR40048">
    <property type="entry name" value="RHAMNOSYL O-METHYLTRANSFERASE"/>
    <property type="match status" value="1"/>
</dbReference>
<proteinExistence type="predicted"/>
<evidence type="ECO:0000313" key="3">
    <source>
        <dbReference type="EMBL" id="QQG36301.1"/>
    </source>
</evidence>
<dbReference type="Pfam" id="PF13578">
    <property type="entry name" value="Methyltransf_24"/>
    <property type="match status" value="1"/>
</dbReference>
<name>A0A7T5UGV4_9BACT</name>
<dbReference type="Proteomes" id="UP000595362">
    <property type="component" value="Chromosome"/>
</dbReference>
<dbReference type="InterPro" id="IPR029063">
    <property type="entry name" value="SAM-dependent_MTases_sf"/>
</dbReference>
<dbReference type="GO" id="GO:0071770">
    <property type="term" value="P:DIM/DIP cell wall layer assembly"/>
    <property type="evidence" value="ECO:0007669"/>
    <property type="project" value="TreeGrafter"/>
</dbReference>
<keyword evidence="2 3" id="KW-0808">Transferase</keyword>
<reference evidence="3 4" key="1">
    <citation type="submission" date="2020-07" db="EMBL/GenBank/DDBJ databases">
        <title>Huge and variable diversity of episymbiotic CPR bacteria and DPANN archaea in groundwater ecosystems.</title>
        <authorList>
            <person name="He C.Y."/>
            <person name="Keren R."/>
            <person name="Whittaker M."/>
            <person name="Farag I.F."/>
            <person name="Doudna J."/>
            <person name="Cate J.H.D."/>
            <person name="Banfield J.F."/>
        </authorList>
    </citation>
    <scope>NUCLEOTIDE SEQUENCE [LARGE SCALE GENOMIC DNA]</scope>
    <source>
        <strain evidence="3">NC_groundwater_70_Ag_B-0.1um_54_66</strain>
    </source>
</reference>
<dbReference type="EMBL" id="CP066681">
    <property type="protein sequence ID" value="QQG36301.1"/>
    <property type="molecule type" value="Genomic_DNA"/>
</dbReference>
<dbReference type="Gene3D" id="3.40.50.150">
    <property type="entry name" value="Vaccinia Virus protein VP39"/>
    <property type="match status" value="1"/>
</dbReference>
<evidence type="ECO:0000256" key="2">
    <source>
        <dbReference type="ARBA" id="ARBA00022679"/>
    </source>
</evidence>
<dbReference type="SUPFAM" id="SSF53335">
    <property type="entry name" value="S-adenosyl-L-methionine-dependent methyltransferases"/>
    <property type="match status" value="1"/>
</dbReference>
<gene>
    <name evidence="3" type="ORF">HYS17_00470</name>
</gene>
<keyword evidence="1 3" id="KW-0489">Methyltransferase</keyword>
<dbReference type="GO" id="GO:0008168">
    <property type="term" value="F:methyltransferase activity"/>
    <property type="evidence" value="ECO:0007669"/>
    <property type="project" value="UniProtKB-KW"/>
</dbReference>